<sequence length="140" mass="15723">MIPLLYDFPFSNFIAELNATEAILFGIHFCLQYAKLSVSFECNRRLPSRVQISSGSMQFFSSIRTLETQALGPRSAADPEKPRSSFNLHKNLHSILIHLLFGFLKGPQTPVYPKAKVLCVQGPRFREPKDPASVCPRTLA</sequence>
<keyword evidence="2" id="KW-1185">Reference proteome</keyword>
<proteinExistence type="predicted"/>
<comment type="caution">
    <text evidence="1">The sequence shown here is derived from an EMBL/GenBank/DDBJ whole genome shotgun (WGS) entry which is preliminary data.</text>
</comment>
<organism evidence="1 2">
    <name type="scientific">Eumeta variegata</name>
    <name type="common">Bagworm moth</name>
    <name type="synonym">Eumeta japonica</name>
    <dbReference type="NCBI Taxonomy" id="151549"/>
    <lineage>
        <taxon>Eukaryota</taxon>
        <taxon>Metazoa</taxon>
        <taxon>Ecdysozoa</taxon>
        <taxon>Arthropoda</taxon>
        <taxon>Hexapoda</taxon>
        <taxon>Insecta</taxon>
        <taxon>Pterygota</taxon>
        <taxon>Neoptera</taxon>
        <taxon>Endopterygota</taxon>
        <taxon>Lepidoptera</taxon>
        <taxon>Glossata</taxon>
        <taxon>Ditrysia</taxon>
        <taxon>Tineoidea</taxon>
        <taxon>Psychidae</taxon>
        <taxon>Oiketicinae</taxon>
        <taxon>Eumeta</taxon>
    </lineage>
</organism>
<dbReference type="EMBL" id="BGZK01000873">
    <property type="protein sequence ID" value="GBP63587.1"/>
    <property type="molecule type" value="Genomic_DNA"/>
</dbReference>
<accession>A0A4C1XMS1</accession>
<dbReference type="AlphaFoldDB" id="A0A4C1XMS1"/>
<dbReference type="Proteomes" id="UP000299102">
    <property type="component" value="Unassembled WGS sequence"/>
</dbReference>
<gene>
    <name evidence="1" type="ORF">EVAR_97604_1</name>
</gene>
<evidence type="ECO:0000313" key="2">
    <source>
        <dbReference type="Proteomes" id="UP000299102"/>
    </source>
</evidence>
<name>A0A4C1XMS1_EUMVA</name>
<evidence type="ECO:0000313" key="1">
    <source>
        <dbReference type="EMBL" id="GBP63587.1"/>
    </source>
</evidence>
<reference evidence="1 2" key="1">
    <citation type="journal article" date="2019" name="Commun. Biol.">
        <title>The bagworm genome reveals a unique fibroin gene that provides high tensile strength.</title>
        <authorList>
            <person name="Kono N."/>
            <person name="Nakamura H."/>
            <person name="Ohtoshi R."/>
            <person name="Tomita M."/>
            <person name="Numata K."/>
            <person name="Arakawa K."/>
        </authorList>
    </citation>
    <scope>NUCLEOTIDE SEQUENCE [LARGE SCALE GENOMIC DNA]</scope>
</reference>
<protein>
    <submittedName>
        <fullName evidence="1">Uncharacterized protein</fullName>
    </submittedName>
</protein>